<dbReference type="AlphaFoldDB" id="A0A6A3HTL8"/>
<sequence>MYEKDAAIVVTVVCFVLGCYVTYPTGKSLFAPTDNDAEFPFC</sequence>
<dbReference type="EMBL" id="QXFU01003948">
    <property type="protein sequence ID" value="KAE8971680.1"/>
    <property type="molecule type" value="Genomic_DNA"/>
</dbReference>
<dbReference type="OrthoDB" id="166103at2759"/>
<evidence type="ECO:0000313" key="4">
    <source>
        <dbReference type="EMBL" id="KAE9281019.1"/>
    </source>
</evidence>
<feature type="transmembrane region" description="Helical" evidence="1">
    <location>
        <begin position="6"/>
        <end position="23"/>
    </location>
</feature>
<protein>
    <submittedName>
        <fullName evidence="3">Uncharacterized protein</fullName>
    </submittedName>
</protein>
<keyword evidence="1" id="KW-0812">Transmembrane</keyword>
<evidence type="ECO:0000256" key="1">
    <source>
        <dbReference type="SAM" id="Phobius"/>
    </source>
</evidence>
<dbReference type="EMBL" id="QXFT01003995">
    <property type="protein sequence ID" value="KAE9281019.1"/>
    <property type="molecule type" value="Genomic_DNA"/>
</dbReference>
<organism evidence="3 5">
    <name type="scientific">Phytophthora rubi</name>
    <dbReference type="NCBI Taxonomy" id="129364"/>
    <lineage>
        <taxon>Eukaryota</taxon>
        <taxon>Sar</taxon>
        <taxon>Stramenopiles</taxon>
        <taxon>Oomycota</taxon>
        <taxon>Peronosporomycetes</taxon>
        <taxon>Peronosporales</taxon>
        <taxon>Peronosporaceae</taxon>
        <taxon>Phytophthora</taxon>
    </lineage>
</organism>
<keyword evidence="1" id="KW-0472">Membrane</keyword>
<evidence type="ECO:0000313" key="6">
    <source>
        <dbReference type="Proteomes" id="UP000434957"/>
    </source>
</evidence>
<dbReference type="Proteomes" id="UP000434957">
    <property type="component" value="Unassembled WGS sequence"/>
</dbReference>
<dbReference type="Proteomes" id="UP000435112">
    <property type="component" value="Unassembled WGS sequence"/>
</dbReference>
<evidence type="ECO:0000313" key="5">
    <source>
        <dbReference type="Proteomes" id="UP000429607"/>
    </source>
</evidence>
<keyword evidence="1" id="KW-1133">Transmembrane helix</keyword>
<gene>
    <name evidence="3" type="ORF">PR001_g26334</name>
    <name evidence="2" type="ORF">PR002_g26745</name>
    <name evidence="4" type="ORF">PR003_g27794</name>
</gene>
<dbReference type="Proteomes" id="UP000429607">
    <property type="component" value="Unassembled WGS sequence"/>
</dbReference>
<dbReference type="PROSITE" id="PS51257">
    <property type="entry name" value="PROKAR_LIPOPROTEIN"/>
    <property type="match status" value="1"/>
</dbReference>
<keyword evidence="6" id="KW-1185">Reference proteome</keyword>
<accession>A0A6A3HTL8</accession>
<name>A0A6A3HTL8_9STRA</name>
<comment type="caution">
    <text evidence="3">The sequence shown here is derived from an EMBL/GenBank/DDBJ whole genome shotgun (WGS) entry which is preliminary data.</text>
</comment>
<reference evidence="5 7" key="1">
    <citation type="submission" date="2018-09" db="EMBL/GenBank/DDBJ databases">
        <title>Genomic investigation of the strawberry pathogen Phytophthora fragariae indicates pathogenicity is determined by transcriptional variation in three key races.</title>
        <authorList>
            <person name="Adams T.M."/>
            <person name="Armitage A.D."/>
            <person name="Sobczyk M.K."/>
            <person name="Bates H.J."/>
            <person name="Dunwell J.M."/>
            <person name="Nellist C.F."/>
            <person name="Harrison R.J."/>
        </authorList>
    </citation>
    <scope>NUCLEOTIDE SEQUENCE [LARGE SCALE GENOMIC DNA]</scope>
    <source>
        <strain evidence="3 5">SCRP249</strain>
        <strain evidence="2 7">SCRP324</strain>
        <strain evidence="4 6">SCRP333</strain>
    </source>
</reference>
<proteinExistence type="predicted"/>
<evidence type="ECO:0000313" key="3">
    <source>
        <dbReference type="EMBL" id="KAE8973360.1"/>
    </source>
</evidence>
<dbReference type="EMBL" id="QXFV01003860">
    <property type="protein sequence ID" value="KAE8973360.1"/>
    <property type="molecule type" value="Genomic_DNA"/>
</dbReference>
<evidence type="ECO:0000313" key="2">
    <source>
        <dbReference type="EMBL" id="KAE8971680.1"/>
    </source>
</evidence>
<evidence type="ECO:0000313" key="7">
    <source>
        <dbReference type="Proteomes" id="UP000435112"/>
    </source>
</evidence>